<dbReference type="Proteomes" id="UP000528595">
    <property type="component" value="Unassembled WGS sequence"/>
</dbReference>
<evidence type="ECO:0000313" key="2">
    <source>
        <dbReference type="EMBL" id="MBB5672601.1"/>
    </source>
</evidence>
<protein>
    <submittedName>
        <fullName evidence="2">Uncharacterized protein</fullName>
    </submittedName>
</protein>
<feature type="compositionally biased region" description="Pro residues" evidence="1">
    <location>
        <begin position="42"/>
        <end position="52"/>
    </location>
</feature>
<reference evidence="2" key="1">
    <citation type="submission" date="2020-08" db="EMBL/GenBank/DDBJ databases">
        <title>Studying the diversity of plant-associated saprophytic bacteria and their role in host health and plant-pathogen interactions.</title>
        <authorList>
            <person name="Potnis N."/>
        </authorList>
    </citation>
    <scope>NUCLEOTIDE SEQUENCE</scope>
    <source>
        <strain evidence="2">F21</strain>
    </source>
</reference>
<feature type="region of interest" description="Disordered" evidence="1">
    <location>
        <begin position="32"/>
        <end position="52"/>
    </location>
</feature>
<organism evidence="2">
    <name type="scientific">Xanthomonas arboricola</name>
    <dbReference type="NCBI Taxonomy" id="56448"/>
    <lineage>
        <taxon>Bacteria</taxon>
        <taxon>Pseudomonadati</taxon>
        <taxon>Pseudomonadota</taxon>
        <taxon>Gammaproteobacteria</taxon>
        <taxon>Lysobacterales</taxon>
        <taxon>Lysobacteraceae</taxon>
        <taxon>Xanthomonas</taxon>
    </lineage>
</organism>
<name>A0AB73H3A0_9XANT</name>
<comment type="caution">
    <text evidence="2">The sequence shown here is derived from an EMBL/GenBank/DDBJ whole genome shotgun (WGS) entry which is preliminary data.</text>
</comment>
<dbReference type="AlphaFoldDB" id="A0AB73H3A0"/>
<accession>A0AB73H3A0</accession>
<gene>
    <name evidence="2" type="ORF">FHR65_004205</name>
</gene>
<sequence length="52" mass="5334">MSSLPFFPISKHQGGALVGALASPAAVAKNPATQDLDLTDLPNPPPSAPRLR</sequence>
<proteinExistence type="predicted"/>
<evidence type="ECO:0000256" key="1">
    <source>
        <dbReference type="SAM" id="MobiDB-lite"/>
    </source>
</evidence>
<dbReference type="EMBL" id="JACIIQ010000028">
    <property type="protein sequence ID" value="MBB5672601.1"/>
    <property type="molecule type" value="Genomic_DNA"/>
</dbReference>